<reference evidence="1 2" key="1">
    <citation type="journal article" date="2016" name="PLoS ONE">
        <title>Complete Genome Sequence and Comparative Genomics of a Novel Myxobacterium Myxococcus hansupus.</title>
        <authorList>
            <person name="Sharma G."/>
            <person name="Narwani T."/>
            <person name="Subramanian S."/>
        </authorList>
    </citation>
    <scope>NUCLEOTIDE SEQUENCE [LARGE SCALE GENOMIC DNA]</scope>
    <source>
        <strain evidence="2">mixupus</strain>
    </source>
</reference>
<dbReference type="PATRIC" id="fig|1297742.4.peg.248"/>
<organism evidence="1 2">
    <name type="scientific">Pseudomyxococcus hansupus</name>
    <dbReference type="NCBI Taxonomy" id="1297742"/>
    <lineage>
        <taxon>Bacteria</taxon>
        <taxon>Pseudomonadati</taxon>
        <taxon>Myxococcota</taxon>
        <taxon>Myxococcia</taxon>
        <taxon>Myxococcales</taxon>
        <taxon>Cystobacterineae</taxon>
        <taxon>Myxococcaceae</taxon>
        <taxon>Pseudomyxococcus</taxon>
    </lineage>
</organism>
<evidence type="ECO:0000313" key="2">
    <source>
        <dbReference type="Proteomes" id="UP000009026"/>
    </source>
</evidence>
<proteinExistence type="predicted"/>
<dbReference type="Proteomes" id="UP000009026">
    <property type="component" value="Chromosome"/>
</dbReference>
<sequence length="53" mass="5945">MRHVVVSSARHAPLLENRGLRIAPWLGRYFGLPCGACRSSRLDIEPNVSPERC</sequence>
<dbReference type="KEGG" id="mym:A176_000240"/>
<accession>A0A0H4WP27</accession>
<dbReference type="EMBL" id="CP012109">
    <property type="protein sequence ID" value="AKQ63328.1"/>
    <property type="molecule type" value="Genomic_DNA"/>
</dbReference>
<name>A0A0H4WP27_9BACT</name>
<dbReference type="AlphaFoldDB" id="A0A0H4WP27"/>
<keyword evidence="2" id="KW-1185">Reference proteome</keyword>
<dbReference type="STRING" id="1297742.A176_000240"/>
<protein>
    <submittedName>
        <fullName evidence="1">Uncharacterized protein</fullName>
    </submittedName>
</protein>
<evidence type="ECO:0000313" key="1">
    <source>
        <dbReference type="EMBL" id="AKQ63328.1"/>
    </source>
</evidence>
<gene>
    <name evidence="1" type="ORF">A176_000240</name>
</gene>